<evidence type="ECO:0000256" key="3">
    <source>
        <dbReference type="ARBA" id="ARBA00023163"/>
    </source>
</evidence>
<feature type="region of interest" description="Disordered" evidence="4">
    <location>
        <begin position="365"/>
        <end position="574"/>
    </location>
</feature>
<feature type="compositionally biased region" description="Low complexity" evidence="4">
    <location>
        <begin position="659"/>
        <end position="669"/>
    </location>
</feature>
<dbReference type="GO" id="GO:0030015">
    <property type="term" value="C:CCR4-NOT core complex"/>
    <property type="evidence" value="ECO:0007669"/>
    <property type="project" value="InterPro"/>
</dbReference>
<feature type="region of interest" description="Disordered" evidence="4">
    <location>
        <begin position="635"/>
        <end position="700"/>
    </location>
</feature>
<reference evidence="6 7" key="1">
    <citation type="submission" date="2018-07" db="EMBL/GenBank/DDBJ databases">
        <title>The complete nuclear genome of the prasinophyte Chloropicon primus (CCMP1205).</title>
        <authorList>
            <person name="Pombert J.-F."/>
            <person name="Otis C."/>
            <person name="Turmel M."/>
            <person name="Lemieux C."/>
        </authorList>
    </citation>
    <scope>NUCLEOTIDE SEQUENCE [LARGE SCALE GENOMIC DNA]</scope>
    <source>
        <strain evidence="6 7">CCMP1205</strain>
    </source>
</reference>
<protein>
    <submittedName>
        <fullName evidence="6">Putative CCR4-NOT transcription complex protein</fullName>
    </submittedName>
</protein>
<dbReference type="OrthoDB" id="25391at2759"/>
<name>A0A5B8MY33_9CHLO</name>
<sequence>MSYLLEYFGHWLPTKKRRLTNTGTSCEEGAGGATPAAVLQGGGAQGWRVAPKDCGANVSVFTHLQGSGQPCGAVALGTSLDTNACTVALAISAGPHREREMAAIEENVDPTTLLNADGLIASLRFADDELAGARPTLAREGTRAERTRQPEELTLVRVVRGRGGVHLERVEGLKELTHCIVFLRESLAQEGLGNKLAGQAATISSALLGKDLPKQVKAFRFVELGTASRSRCLKDRKVLTKALALAKEKGEPCALLVAALSRLSRRSQADEDLDYLAERAGQASILACIPTSHAAALIGEEKKEELKKYMSKAASTSDGHAVYSASHCMLKSGATRCSVASGQHTSEELCLLVEHVEHVLRHKLENLEKPGEQKHGKPLLLSRHTLPSLKRRSRGPFLPSFIHSFKRRSTSKQPPPTTTTMQQNPTPPPGASGPSSGYPGTTTGGFRFGVQPPVGHGQQQQQQQREGSGGGLQALSRGSYMTTMPVGHAQDPFVEVPPPQQQQQQQQQMVFGGSEADPPHQQTVFAAASLSTSPTLGTTTTTTPFDASDFPSLDRAAGGTSAPRSGPAPGAAAGGSLGGLGPGVAATGGLGGMGLGGAGMGLGMTDAYSLQFGMLRHKHGGNQNGEFSIQNEEFPALGGGAAGQQANSSGSKASGGLGSQFLQPYGQLGMPPPPPPKEQQQQSLDELVPPPPTGDKPTEKFGLLGLLGVIRMSDADLTTLALGTDLTTLGLNLNSLGSLYKSFASPWSDAAGLIPQQQQGSGGGGGGFPSTGSSPGDQASSSDKEPNFKVPQCYLQQVPLLQPNSIKSFPLETLFYMFYSTGERGEEGSVVVPNSNGQGGGTNNFKALAAEELWSRGWWYHMEHKLWLARVPNTDPVVKTDRYERGSFLVFDSMAWDIVRKDNFVLQYNLAKTS</sequence>
<dbReference type="Proteomes" id="UP000316726">
    <property type="component" value="Chromosome 17"/>
</dbReference>
<dbReference type="InterPro" id="IPR038635">
    <property type="entry name" value="CCR4-NOT_su2/3/5_C_sf"/>
</dbReference>
<dbReference type="STRING" id="1764295.A0A5B8MY33"/>
<dbReference type="Pfam" id="PF04153">
    <property type="entry name" value="NOT2_3_5_C"/>
    <property type="match status" value="1"/>
</dbReference>
<keyword evidence="7" id="KW-1185">Reference proteome</keyword>
<proteinExistence type="inferred from homology"/>
<feature type="region of interest" description="Disordered" evidence="4">
    <location>
        <begin position="753"/>
        <end position="786"/>
    </location>
</feature>
<feature type="compositionally biased region" description="Low complexity" evidence="4">
    <location>
        <begin position="432"/>
        <end position="441"/>
    </location>
</feature>
<evidence type="ECO:0000256" key="2">
    <source>
        <dbReference type="ARBA" id="ARBA00023015"/>
    </source>
</evidence>
<keyword evidence="3" id="KW-0804">Transcription</keyword>
<dbReference type="AlphaFoldDB" id="A0A5B8MY33"/>
<feature type="compositionally biased region" description="Basic and acidic residues" evidence="4">
    <location>
        <begin position="365"/>
        <end position="375"/>
    </location>
</feature>
<organism evidence="6 7">
    <name type="scientific">Chloropicon primus</name>
    <dbReference type="NCBI Taxonomy" id="1764295"/>
    <lineage>
        <taxon>Eukaryota</taxon>
        <taxon>Viridiplantae</taxon>
        <taxon>Chlorophyta</taxon>
        <taxon>Chloropicophyceae</taxon>
        <taxon>Chloropicales</taxon>
        <taxon>Chloropicaceae</taxon>
        <taxon>Chloropicon</taxon>
    </lineage>
</organism>
<dbReference type="InterPro" id="IPR007282">
    <property type="entry name" value="NOT2/3/5_C"/>
</dbReference>
<accession>A0A5B8MY33</accession>
<dbReference type="Gene3D" id="2.30.30.1020">
    <property type="entry name" value="CCR4-NOT complex subunit 2/3/5, C-terminal domain"/>
    <property type="match status" value="1"/>
</dbReference>
<dbReference type="GO" id="GO:0006355">
    <property type="term" value="P:regulation of DNA-templated transcription"/>
    <property type="evidence" value="ECO:0007669"/>
    <property type="project" value="InterPro"/>
</dbReference>
<feature type="compositionally biased region" description="Low complexity" evidence="4">
    <location>
        <begin position="556"/>
        <end position="571"/>
    </location>
</feature>
<evidence type="ECO:0000313" key="6">
    <source>
        <dbReference type="EMBL" id="QDZ25487.1"/>
    </source>
</evidence>
<evidence type="ECO:0000259" key="5">
    <source>
        <dbReference type="Pfam" id="PF04153"/>
    </source>
</evidence>
<feature type="compositionally biased region" description="Low complexity" evidence="4">
    <location>
        <begin position="448"/>
        <end position="466"/>
    </location>
</feature>
<comment type="similarity">
    <text evidence="1">Belongs to the CNOT2/3/5 family.</text>
</comment>
<evidence type="ECO:0000256" key="1">
    <source>
        <dbReference type="ARBA" id="ARBA00007682"/>
    </source>
</evidence>
<feature type="compositionally biased region" description="Low complexity" evidence="4">
    <location>
        <begin position="525"/>
        <end position="549"/>
    </location>
</feature>
<feature type="domain" description="NOT2/NOT3/NOT5 C-terminal" evidence="5">
    <location>
        <begin position="772"/>
        <end position="909"/>
    </location>
</feature>
<gene>
    <name evidence="6" type="ORF">A3770_17p80050</name>
</gene>
<keyword evidence="2" id="KW-0805">Transcription regulation</keyword>
<evidence type="ECO:0000256" key="4">
    <source>
        <dbReference type="SAM" id="MobiDB-lite"/>
    </source>
</evidence>
<dbReference type="EMBL" id="CP031050">
    <property type="protein sequence ID" value="QDZ25487.1"/>
    <property type="molecule type" value="Genomic_DNA"/>
</dbReference>
<evidence type="ECO:0000313" key="7">
    <source>
        <dbReference type="Proteomes" id="UP000316726"/>
    </source>
</evidence>
<feature type="compositionally biased region" description="Low complexity" evidence="4">
    <location>
        <begin position="643"/>
        <end position="652"/>
    </location>
</feature>
<dbReference type="InterPro" id="IPR040168">
    <property type="entry name" value="Not2/3/5"/>
</dbReference>
<feature type="compositionally biased region" description="Gly residues" evidence="4">
    <location>
        <begin position="760"/>
        <end position="769"/>
    </location>
</feature>
<dbReference type="PANTHER" id="PTHR23326">
    <property type="entry name" value="CCR4 NOT-RELATED"/>
    <property type="match status" value="1"/>
</dbReference>